<protein>
    <submittedName>
        <fullName evidence="3">Acyltransferase</fullName>
    </submittedName>
</protein>
<evidence type="ECO:0000259" key="2">
    <source>
        <dbReference type="Pfam" id="PF01757"/>
    </source>
</evidence>
<keyword evidence="1" id="KW-0812">Transmembrane</keyword>
<feature type="transmembrane region" description="Helical" evidence="1">
    <location>
        <begin position="131"/>
        <end position="150"/>
    </location>
</feature>
<keyword evidence="3" id="KW-0808">Transferase</keyword>
<proteinExistence type="predicted"/>
<dbReference type="EMBL" id="VLPK01000004">
    <property type="protein sequence ID" value="TSJ38600.1"/>
    <property type="molecule type" value="Genomic_DNA"/>
</dbReference>
<gene>
    <name evidence="3" type="ORF">FO440_18980</name>
</gene>
<evidence type="ECO:0000313" key="4">
    <source>
        <dbReference type="Proteomes" id="UP000318733"/>
    </source>
</evidence>
<dbReference type="InterPro" id="IPR002656">
    <property type="entry name" value="Acyl_transf_3_dom"/>
</dbReference>
<organism evidence="3 4">
    <name type="scientific">Mucilaginibacter corticis</name>
    <dbReference type="NCBI Taxonomy" id="2597670"/>
    <lineage>
        <taxon>Bacteria</taxon>
        <taxon>Pseudomonadati</taxon>
        <taxon>Bacteroidota</taxon>
        <taxon>Sphingobacteriia</taxon>
        <taxon>Sphingobacteriales</taxon>
        <taxon>Sphingobacteriaceae</taxon>
        <taxon>Mucilaginibacter</taxon>
    </lineage>
</organism>
<sequence length="307" mass="36254">MRRFFRIAPLYYLAGLFYILVVVFNNYVSFQSKWYPIIHLSPIKLIANFTFLNGIYLPAIDYLPPGGWSVGDEMLFYLAIPLLFSKITSLKKAFLILTGSIIVSFIVQTLLYFFIIKYTHYSWVTVRGWQFYFWLPNQFPVFCFGILLFFIISSDKIKYKEWMICLSIVLIVLLSFYNYQLTFPKVLIQREYLYSAAFCFFAFSLSKTKLRFLVSPVNKFGKVSFSMYLIHFVVIDVIWQAFKLIFHDGVNSDINFIIVYGLTIFITYLISQITYRYIERKGISKGETYIEKIKQKTQLKENDISLS</sequence>
<name>A0A556MFG4_9SPHI</name>
<dbReference type="InterPro" id="IPR050879">
    <property type="entry name" value="Acyltransferase_3"/>
</dbReference>
<dbReference type="OrthoDB" id="290051at2"/>
<feature type="transmembrane region" description="Helical" evidence="1">
    <location>
        <begin position="93"/>
        <end position="116"/>
    </location>
</feature>
<dbReference type="GO" id="GO:0000271">
    <property type="term" value="P:polysaccharide biosynthetic process"/>
    <property type="evidence" value="ECO:0007669"/>
    <property type="project" value="TreeGrafter"/>
</dbReference>
<feature type="transmembrane region" description="Helical" evidence="1">
    <location>
        <begin position="254"/>
        <end position="275"/>
    </location>
</feature>
<dbReference type="GO" id="GO:0016020">
    <property type="term" value="C:membrane"/>
    <property type="evidence" value="ECO:0007669"/>
    <property type="project" value="TreeGrafter"/>
</dbReference>
<feature type="transmembrane region" description="Helical" evidence="1">
    <location>
        <begin position="12"/>
        <end position="30"/>
    </location>
</feature>
<evidence type="ECO:0000256" key="1">
    <source>
        <dbReference type="SAM" id="Phobius"/>
    </source>
</evidence>
<dbReference type="PANTHER" id="PTHR23028:SF53">
    <property type="entry name" value="ACYL_TRANSF_3 DOMAIN-CONTAINING PROTEIN"/>
    <property type="match status" value="1"/>
</dbReference>
<feature type="transmembrane region" description="Helical" evidence="1">
    <location>
        <begin position="225"/>
        <end position="242"/>
    </location>
</feature>
<dbReference type="GO" id="GO:0016747">
    <property type="term" value="F:acyltransferase activity, transferring groups other than amino-acyl groups"/>
    <property type="evidence" value="ECO:0007669"/>
    <property type="project" value="InterPro"/>
</dbReference>
<dbReference type="PANTHER" id="PTHR23028">
    <property type="entry name" value="ACETYLTRANSFERASE"/>
    <property type="match status" value="1"/>
</dbReference>
<comment type="caution">
    <text evidence="3">The sequence shown here is derived from an EMBL/GenBank/DDBJ whole genome shotgun (WGS) entry which is preliminary data.</text>
</comment>
<evidence type="ECO:0000313" key="3">
    <source>
        <dbReference type="EMBL" id="TSJ38600.1"/>
    </source>
</evidence>
<keyword evidence="3" id="KW-0012">Acyltransferase</keyword>
<reference evidence="3 4" key="1">
    <citation type="submission" date="2019-07" db="EMBL/GenBank/DDBJ databases">
        <authorList>
            <person name="Huq M.A."/>
        </authorList>
    </citation>
    <scope>NUCLEOTIDE SEQUENCE [LARGE SCALE GENOMIC DNA]</scope>
    <source>
        <strain evidence="3 4">MAH-19</strain>
    </source>
</reference>
<keyword evidence="1" id="KW-1133">Transmembrane helix</keyword>
<dbReference type="Pfam" id="PF01757">
    <property type="entry name" value="Acyl_transf_3"/>
    <property type="match status" value="1"/>
</dbReference>
<feature type="transmembrane region" description="Helical" evidence="1">
    <location>
        <begin position="192"/>
        <end position="213"/>
    </location>
</feature>
<feature type="domain" description="Acyltransferase 3" evidence="2">
    <location>
        <begin position="2"/>
        <end position="275"/>
    </location>
</feature>
<feature type="transmembrane region" description="Helical" evidence="1">
    <location>
        <begin position="162"/>
        <end position="180"/>
    </location>
</feature>
<dbReference type="Proteomes" id="UP000318733">
    <property type="component" value="Unassembled WGS sequence"/>
</dbReference>
<keyword evidence="4" id="KW-1185">Reference proteome</keyword>
<accession>A0A556MFG4</accession>
<feature type="transmembrane region" description="Helical" evidence="1">
    <location>
        <begin position="42"/>
        <end position="60"/>
    </location>
</feature>
<keyword evidence="1" id="KW-0472">Membrane</keyword>
<dbReference type="AlphaFoldDB" id="A0A556MFG4"/>